<accession>A0A139A4B0</accession>
<feature type="compositionally biased region" description="Low complexity" evidence="1">
    <location>
        <begin position="223"/>
        <end position="234"/>
    </location>
</feature>
<evidence type="ECO:0000313" key="3">
    <source>
        <dbReference type="Proteomes" id="UP000070544"/>
    </source>
</evidence>
<feature type="region of interest" description="Disordered" evidence="1">
    <location>
        <begin position="210"/>
        <end position="234"/>
    </location>
</feature>
<dbReference type="AlphaFoldDB" id="A0A139A4B0"/>
<feature type="region of interest" description="Disordered" evidence="1">
    <location>
        <begin position="467"/>
        <end position="503"/>
    </location>
</feature>
<evidence type="ECO:0000256" key="1">
    <source>
        <dbReference type="SAM" id="MobiDB-lite"/>
    </source>
</evidence>
<dbReference type="SMART" id="SM00248">
    <property type="entry name" value="ANK"/>
    <property type="match status" value="2"/>
</dbReference>
<dbReference type="InterPro" id="IPR036770">
    <property type="entry name" value="Ankyrin_rpt-contain_sf"/>
</dbReference>
<name>A0A139A4B0_GONPJ</name>
<feature type="compositionally biased region" description="Gly residues" evidence="1">
    <location>
        <begin position="526"/>
        <end position="538"/>
    </location>
</feature>
<dbReference type="EMBL" id="KQ965806">
    <property type="protein sequence ID" value="KXS11193.1"/>
    <property type="molecule type" value="Genomic_DNA"/>
</dbReference>
<dbReference type="Proteomes" id="UP000070544">
    <property type="component" value="Unassembled WGS sequence"/>
</dbReference>
<feature type="region of interest" description="Disordered" evidence="1">
    <location>
        <begin position="414"/>
        <end position="433"/>
    </location>
</feature>
<keyword evidence="3" id="KW-1185">Reference proteome</keyword>
<evidence type="ECO:0008006" key="4">
    <source>
        <dbReference type="Google" id="ProtNLM"/>
    </source>
</evidence>
<feature type="compositionally biased region" description="Low complexity" evidence="1">
    <location>
        <begin position="291"/>
        <end position="310"/>
    </location>
</feature>
<dbReference type="STRING" id="1344416.A0A139A4B0"/>
<gene>
    <name evidence="2" type="ORF">M427DRAFT_138494</name>
</gene>
<dbReference type="Gene3D" id="1.25.40.20">
    <property type="entry name" value="Ankyrin repeat-containing domain"/>
    <property type="match status" value="1"/>
</dbReference>
<feature type="region of interest" description="Disordered" evidence="1">
    <location>
        <begin position="263"/>
        <end position="384"/>
    </location>
</feature>
<reference evidence="2 3" key="1">
    <citation type="journal article" date="2015" name="Genome Biol. Evol.">
        <title>Phylogenomic analyses indicate that early fungi evolved digesting cell walls of algal ancestors of land plants.</title>
        <authorList>
            <person name="Chang Y."/>
            <person name="Wang S."/>
            <person name="Sekimoto S."/>
            <person name="Aerts A.L."/>
            <person name="Choi C."/>
            <person name="Clum A."/>
            <person name="LaButti K.M."/>
            <person name="Lindquist E.A."/>
            <person name="Yee Ngan C."/>
            <person name="Ohm R.A."/>
            <person name="Salamov A.A."/>
            <person name="Grigoriev I.V."/>
            <person name="Spatafora J.W."/>
            <person name="Berbee M.L."/>
        </authorList>
    </citation>
    <scope>NUCLEOTIDE SEQUENCE [LARGE SCALE GENOMIC DNA]</scope>
    <source>
        <strain evidence="2 3">JEL478</strain>
    </source>
</reference>
<feature type="region of interest" description="Disordered" evidence="1">
    <location>
        <begin position="516"/>
        <end position="597"/>
    </location>
</feature>
<dbReference type="InterPro" id="IPR002110">
    <property type="entry name" value="Ankyrin_rpt"/>
</dbReference>
<dbReference type="OrthoDB" id="4772757at2759"/>
<organism evidence="2 3">
    <name type="scientific">Gonapodya prolifera (strain JEL478)</name>
    <name type="common">Monoblepharis prolifera</name>
    <dbReference type="NCBI Taxonomy" id="1344416"/>
    <lineage>
        <taxon>Eukaryota</taxon>
        <taxon>Fungi</taxon>
        <taxon>Fungi incertae sedis</taxon>
        <taxon>Chytridiomycota</taxon>
        <taxon>Chytridiomycota incertae sedis</taxon>
        <taxon>Monoblepharidomycetes</taxon>
        <taxon>Monoblepharidales</taxon>
        <taxon>Gonapodyaceae</taxon>
        <taxon>Gonapodya</taxon>
    </lineage>
</organism>
<feature type="compositionally biased region" description="Basic and acidic residues" evidence="1">
    <location>
        <begin position="341"/>
        <end position="350"/>
    </location>
</feature>
<sequence>MPYLSSLDSLLLSAIESSNPHLVRSALTEGANPNARKVVVLRATLQPEGEDVKDAREAENALALAIKSEMVAVVRALIDAGADPSVPLSWPFPAFHPSWSSSLWRSSRWHLTPTFSNALELAVATSYWSNLPGATVVIDDPSSVFETREGVVGEPSLEMVQELLRRPGVVVTNGVLRRAKELAFDAPKGSKRSKILDLVQRATTAAVEQPARLQVTPVHGHGPTSPTTTSTTTTAITTTYLAPTTPPASPPPKRRSLLIPSTWLLPPAPSAQPQSHQNAADEPARPKRRSLLLPSTWLLPSSSSAPTAPTEQPRPAPEEQYYKPNRGVKYTPSFRSRPPRLSHDRSHESDDSPVSVRIASPVAGHRPGSQLLEMPASPTSPTSPTSPLAFNYYNSGTPLASSISAPANLSLFTSGPPTSPLSPTSPTSRPTTPRLVPLTPIPPLPTPPPSLDETSFARQFSAFLAASPVPPEHPYGGSMNRNSGTRRSVTRVGSDMSARKDGSVWGGSKVVMVLEGPAQGRSPTPGSGGAGPAQGGGSHSRTSSGPQVRWAGTASAGGEGGAGAEEMNRRGSFRSGKKGGWFGALFGKGSERGVAVR</sequence>
<evidence type="ECO:0000313" key="2">
    <source>
        <dbReference type="EMBL" id="KXS11193.1"/>
    </source>
</evidence>
<protein>
    <recommendedName>
        <fullName evidence="4">Ankyrin</fullName>
    </recommendedName>
</protein>
<proteinExistence type="predicted"/>